<dbReference type="Gene3D" id="1.25.40.10">
    <property type="entry name" value="Tetratricopeptide repeat domain"/>
    <property type="match status" value="1"/>
</dbReference>
<dbReference type="InterPro" id="IPR003107">
    <property type="entry name" value="HAT"/>
</dbReference>
<protein>
    <submittedName>
        <fullName evidence="2">Uncharacterized protein</fullName>
    </submittedName>
</protein>
<feature type="compositionally biased region" description="Basic and acidic residues" evidence="1">
    <location>
        <begin position="49"/>
        <end position="60"/>
    </location>
</feature>
<dbReference type="InterPro" id="IPR011990">
    <property type="entry name" value="TPR-like_helical_dom_sf"/>
</dbReference>
<name>A0A835IBH3_9MAGN</name>
<evidence type="ECO:0000256" key="1">
    <source>
        <dbReference type="SAM" id="MobiDB-lite"/>
    </source>
</evidence>
<dbReference type="OrthoDB" id="439046at2759"/>
<dbReference type="AlphaFoldDB" id="A0A835IBH3"/>
<comment type="caution">
    <text evidence="2">The sequence shown here is derived from an EMBL/GenBank/DDBJ whole genome shotgun (WGS) entry which is preliminary data.</text>
</comment>
<organism evidence="2 3">
    <name type="scientific">Coptis chinensis</name>
    <dbReference type="NCBI Taxonomy" id="261450"/>
    <lineage>
        <taxon>Eukaryota</taxon>
        <taxon>Viridiplantae</taxon>
        <taxon>Streptophyta</taxon>
        <taxon>Embryophyta</taxon>
        <taxon>Tracheophyta</taxon>
        <taxon>Spermatophyta</taxon>
        <taxon>Magnoliopsida</taxon>
        <taxon>Ranunculales</taxon>
        <taxon>Ranunculaceae</taxon>
        <taxon>Coptidoideae</taxon>
        <taxon>Coptis</taxon>
    </lineage>
</organism>
<sequence>MLIRSTSTPIMNSWIPSHSVELSPECEFHRHFPKPKSITLTSPPSNFEDSSRRMTRARSDTDLQNLAVQKRKPLVQTLNEFLENAEEPDLELNSKFQLFSSSGLDELVEEEEECLGGGGIGGFNGGGGKYNGGDGVGDGFYGFSDSNENGKNHTDSYYQKMIQSDPGNSLLLGNYAKFLKEVRGDVVKAEEYCERAILANPNDANVVSMYAELVWEVHKDFDRAEKYFDQAVQAEPNDCYVMASYARFLWVAEEDVEEENEEKESCKSITWPPDFFQGAARPSIAAY</sequence>
<dbReference type="PANTHER" id="PTHR26312">
    <property type="entry name" value="TETRATRICOPEPTIDE REPEAT PROTEIN 5"/>
    <property type="match status" value="1"/>
</dbReference>
<gene>
    <name evidence="2" type="ORF">IFM89_021400</name>
</gene>
<dbReference type="SUPFAM" id="SSF48452">
    <property type="entry name" value="TPR-like"/>
    <property type="match status" value="1"/>
</dbReference>
<dbReference type="SMART" id="SM00386">
    <property type="entry name" value="HAT"/>
    <property type="match status" value="3"/>
</dbReference>
<dbReference type="PANTHER" id="PTHR26312:SF227">
    <property type="entry name" value="TETRATRICOPEPTIDE REPEAT (TPR)-LIKE SUPERFAMILY PROTEIN"/>
    <property type="match status" value="1"/>
</dbReference>
<reference evidence="2 3" key="1">
    <citation type="submission" date="2020-10" db="EMBL/GenBank/DDBJ databases">
        <title>The Coptis chinensis genome and diversification of protoberbering-type alkaloids.</title>
        <authorList>
            <person name="Wang B."/>
            <person name="Shu S."/>
            <person name="Song C."/>
            <person name="Liu Y."/>
        </authorList>
    </citation>
    <scope>NUCLEOTIDE SEQUENCE [LARGE SCALE GENOMIC DNA]</scope>
    <source>
        <strain evidence="2">HL-2020</strain>
        <tissue evidence="2">Leaf</tissue>
    </source>
</reference>
<keyword evidence="3" id="KW-1185">Reference proteome</keyword>
<accession>A0A835IBH3</accession>
<feature type="compositionally biased region" description="Polar residues" evidence="1">
    <location>
        <begin position="38"/>
        <end position="48"/>
    </location>
</feature>
<proteinExistence type="predicted"/>
<feature type="region of interest" description="Disordered" evidence="1">
    <location>
        <begin position="34"/>
        <end position="60"/>
    </location>
</feature>
<dbReference type="EMBL" id="JADFTS010000003">
    <property type="protein sequence ID" value="KAF9614970.1"/>
    <property type="molecule type" value="Genomic_DNA"/>
</dbReference>
<dbReference type="GO" id="GO:0006396">
    <property type="term" value="P:RNA processing"/>
    <property type="evidence" value="ECO:0007669"/>
    <property type="project" value="InterPro"/>
</dbReference>
<evidence type="ECO:0000313" key="2">
    <source>
        <dbReference type="EMBL" id="KAF9614970.1"/>
    </source>
</evidence>
<dbReference type="Proteomes" id="UP000631114">
    <property type="component" value="Unassembled WGS sequence"/>
</dbReference>
<evidence type="ECO:0000313" key="3">
    <source>
        <dbReference type="Proteomes" id="UP000631114"/>
    </source>
</evidence>